<feature type="compositionally biased region" description="Pro residues" evidence="1">
    <location>
        <begin position="14"/>
        <end position="25"/>
    </location>
</feature>
<dbReference type="EnsemblPlants" id="OGLUM12G08160.1">
    <property type="protein sequence ID" value="OGLUM12G08160.1"/>
    <property type="gene ID" value="OGLUM12G08160"/>
</dbReference>
<feature type="region of interest" description="Disordered" evidence="1">
    <location>
        <begin position="1"/>
        <end position="73"/>
    </location>
</feature>
<dbReference type="AlphaFoldDB" id="A0A0E0BQQ9"/>
<evidence type="ECO:0000256" key="1">
    <source>
        <dbReference type="SAM" id="MobiDB-lite"/>
    </source>
</evidence>
<evidence type="ECO:0000313" key="2">
    <source>
        <dbReference type="EnsemblPlants" id="OGLUM12G08160.1"/>
    </source>
</evidence>
<keyword evidence="3" id="KW-1185">Reference proteome</keyword>
<reference evidence="2" key="1">
    <citation type="submission" date="2015-04" db="UniProtKB">
        <authorList>
            <consortium name="EnsemblPlants"/>
        </authorList>
    </citation>
    <scope>IDENTIFICATION</scope>
</reference>
<feature type="region of interest" description="Disordered" evidence="1">
    <location>
        <begin position="87"/>
        <end position="119"/>
    </location>
</feature>
<feature type="compositionally biased region" description="Low complexity" evidence="1">
    <location>
        <begin position="26"/>
        <end position="39"/>
    </location>
</feature>
<proteinExistence type="predicted"/>
<protein>
    <submittedName>
        <fullName evidence="2">Uncharacterized protein</fullName>
    </submittedName>
</protein>
<dbReference type="HOGENOM" id="CLU_1191492_0_0_1"/>
<dbReference type="Proteomes" id="UP000026961">
    <property type="component" value="Chromosome 12"/>
</dbReference>
<organism evidence="2">
    <name type="scientific">Oryza glumipatula</name>
    <dbReference type="NCBI Taxonomy" id="40148"/>
    <lineage>
        <taxon>Eukaryota</taxon>
        <taxon>Viridiplantae</taxon>
        <taxon>Streptophyta</taxon>
        <taxon>Embryophyta</taxon>
        <taxon>Tracheophyta</taxon>
        <taxon>Spermatophyta</taxon>
        <taxon>Magnoliopsida</taxon>
        <taxon>Liliopsida</taxon>
        <taxon>Poales</taxon>
        <taxon>Poaceae</taxon>
        <taxon>BOP clade</taxon>
        <taxon>Oryzoideae</taxon>
        <taxon>Oryzeae</taxon>
        <taxon>Oryzinae</taxon>
        <taxon>Oryza</taxon>
    </lineage>
</organism>
<name>A0A0E0BQQ9_9ORYZ</name>
<accession>A0A0E0BQQ9</accession>
<sequence length="233" mass="25335">MASPSDQRRRPLLRQPPPRPSPPRLPVSIAALASSASNLAPPPIAARRLHRRRPPSSPSTVAAHGASKPSPHAQLIPVAHDHAAHLSSVATSTSHLTSISSAPPAIPRRSPPRPPSVGRRRLHACSHYSAVLVGAAQDYTSLPIDPALFHWSSLANLMQRQKCKLQACRTLALVVLEIILEGLEVKVIDESIQLRLWEFNMTKGSRDGIRLSASDATMFVQKACQTHSRRHSE</sequence>
<evidence type="ECO:0000313" key="3">
    <source>
        <dbReference type="Proteomes" id="UP000026961"/>
    </source>
</evidence>
<dbReference type="Gramene" id="OGLUM12G08160.1">
    <property type="protein sequence ID" value="OGLUM12G08160.1"/>
    <property type="gene ID" value="OGLUM12G08160"/>
</dbReference>
<reference evidence="2" key="2">
    <citation type="submission" date="2018-05" db="EMBL/GenBank/DDBJ databases">
        <title>OgluRS3 (Oryza glumaepatula Reference Sequence Version 3).</title>
        <authorList>
            <person name="Zhang J."/>
            <person name="Kudrna D."/>
            <person name="Lee S."/>
            <person name="Talag J."/>
            <person name="Welchert J."/>
            <person name="Wing R.A."/>
        </authorList>
    </citation>
    <scope>NUCLEOTIDE SEQUENCE [LARGE SCALE GENOMIC DNA]</scope>
</reference>
<feature type="compositionally biased region" description="Polar residues" evidence="1">
    <location>
        <begin position="88"/>
        <end position="97"/>
    </location>
</feature>